<dbReference type="PANTHER" id="PTHR31223">
    <property type="entry name" value="LOG FAMILY PROTEIN YJL055W"/>
    <property type="match status" value="1"/>
</dbReference>
<sequence length="193" mass="21339">MRINSLCVFCGSSFGNERVYREKTIELGRYLGQNRIRLVYGGGGVGLMGALAGAVLEAGGEVTGVIPELIFTKVKNLPVTETIVTGDMHERKSRMYEMSDAFTALPGGIGTIEELSEVFTWQQLGYHSKAVSVFDINDFYKNFLGFLNNASSAGFIKNVHLKRLIVENDPASLIKELESYDGKTIDKWSNNEQ</sequence>
<evidence type="ECO:0000256" key="2">
    <source>
        <dbReference type="ARBA" id="ARBA00006763"/>
    </source>
</evidence>
<evidence type="ECO:0000313" key="5">
    <source>
        <dbReference type="Proteomes" id="UP001221217"/>
    </source>
</evidence>
<dbReference type="Proteomes" id="UP001221217">
    <property type="component" value="Unassembled WGS sequence"/>
</dbReference>
<keyword evidence="3" id="KW-0378">Hydrolase</keyword>
<evidence type="ECO:0000256" key="3">
    <source>
        <dbReference type="RuleBase" id="RU363015"/>
    </source>
</evidence>
<dbReference type="GO" id="GO:0005829">
    <property type="term" value="C:cytosol"/>
    <property type="evidence" value="ECO:0007669"/>
    <property type="project" value="TreeGrafter"/>
</dbReference>
<dbReference type="NCBIfam" id="TIGR00730">
    <property type="entry name" value="Rossman fold protein, TIGR00730 family"/>
    <property type="match status" value="1"/>
</dbReference>
<name>A0AAJ1MM52_9SPIO</name>
<comment type="caution">
    <text evidence="4">The sequence shown here is derived from an EMBL/GenBank/DDBJ whole genome shotgun (WGS) entry which is preliminary data.</text>
</comment>
<protein>
    <recommendedName>
        <fullName evidence="3">Cytokinin riboside 5'-monophosphate phosphoribohydrolase</fullName>
        <ecNumber evidence="3">3.2.2.n1</ecNumber>
    </recommendedName>
</protein>
<dbReference type="SUPFAM" id="SSF102405">
    <property type="entry name" value="MCP/YpsA-like"/>
    <property type="match status" value="1"/>
</dbReference>
<comment type="catalytic activity">
    <reaction evidence="1">
        <text>AMP + H2O = D-ribose 5-phosphate + adenine</text>
        <dbReference type="Rhea" id="RHEA:20129"/>
        <dbReference type="ChEBI" id="CHEBI:15377"/>
        <dbReference type="ChEBI" id="CHEBI:16708"/>
        <dbReference type="ChEBI" id="CHEBI:78346"/>
        <dbReference type="ChEBI" id="CHEBI:456215"/>
        <dbReference type="EC" id="3.2.2.4"/>
    </reaction>
</comment>
<dbReference type="InterPro" id="IPR031100">
    <property type="entry name" value="LOG_fam"/>
</dbReference>
<proteinExistence type="inferred from homology"/>
<dbReference type="AlphaFoldDB" id="A0AAJ1MM52"/>
<dbReference type="GO" id="GO:0009691">
    <property type="term" value="P:cytokinin biosynthetic process"/>
    <property type="evidence" value="ECO:0007669"/>
    <property type="project" value="UniProtKB-UniRule"/>
</dbReference>
<dbReference type="GO" id="GO:0008714">
    <property type="term" value="F:AMP nucleosidase activity"/>
    <property type="evidence" value="ECO:0007669"/>
    <property type="project" value="UniProtKB-EC"/>
</dbReference>
<dbReference type="EMBL" id="JAQQAL010000052">
    <property type="protein sequence ID" value="MDC7228616.1"/>
    <property type="molecule type" value="Genomic_DNA"/>
</dbReference>
<accession>A0AAJ1MM52</accession>
<organism evidence="4 5">
    <name type="scientific">Candidatus Thalassospirochaeta sargassi</name>
    <dbReference type="NCBI Taxonomy" id="3119039"/>
    <lineage>
        <taxon>Bacteria</taxon>
        <taxon>Pseudomonadati</taxon>
        <taxon>Spirochaetota</taxon>
        <taxon>Spirochaetia</taxon>
        <taxon>Spirochaetales</taxon>
        <taxon>Spirochaetaceae</taxon>
        <taxon>Candidatus Thalassospirochaeta</taxon>
    </lineage>
</organism>
<dbReference type="InterPro" id="IPR005269">
    <property type="entry name" value="LOG"/>
</dbReference>
<comment type="similarity">
    <text evidence="2 3">Belongs to the LOG family.</text>
</comment>
<dbReference type="PANTHER" id="PTHR31223:SF70">
    <property type="entry name" value="LOG FAMILY PROTEIN YJL055W"/>
    <property type="match status" value="1"/>
</dbReference>
<gene>
    <name evidence="4" type="ORF">PQJ61_17775</name>
</gene>
<evidence type="ECO:0000313" key="4">
    <source>
        <dbReference type="EMBL" id="MDC7228616.1"/>
    </source>
</evidence>
<reference evidence="4 5" key="1">
    <citation type="submission" date="2022-12" db="EMBL/GenBank/DDBJ databases">
        <title>Metagenome assembled genome from gulf of manar.</title>
        <authorList>
            <person name="Kohli P."/>
            <person name="Pk S."/>
            <person name="Venkata Ramana C."/>
            <person name="Sasikala C."/>
        </authorList>
    </citation>
    <scope>NUCLEOTIDE SEQUENCE [LARGE SCALE GENOMIC DNA]</scope>
    <source>
        <strain evidence="4">JB008</strain>
    </source>
</reference>
<evidence type="ECO:0000256" key="1">
    <source>
        <dbReference type="ARBA" id="ARBA00000274"/>
    </source>
</evidence>
<dbReference type="EC" id="3.2.2.n1" evidence="3"/>
<dbReference type="Pfam" id="PF03641">
    <property type="entry name" value="Lysine_decarbox"/>
    <property type="match status" value="1"/>
</dbReference>
<keyword evidence="3" id="KW-0203">Cytokinin biosynthesis</keyword>
<dbReference type="Gene3D" id="3.40.50.450">
    <property type="match status" value="1"/>
</dbReference>